<dbReference type="InterPro" id="IPR037523">
    <property type="entry name" value="VOC_core"/>
</dbReference>
<dbReference type="FunCoup" id="A0A061AA46">
    <property type="interactions" value="7"/>
</dbReference>
<dbReference type="STRING" id="35623.Aocu_07020"/>
<dbReference type="SUPFAM" id="SSF54593">
    <property type="entry name" value="Glyoxalase/Bleomycin resistance protein/Dihydroxybiphenyl dioxygenase"/>
    <property type="match status" value="1"/>
</dbReference>
<name>A0A061AA46_9MOLU</name>
<proteinExistence type="predicted"/>
<dbReference type="RefSeq" id="WP_045749283.1">
    <property type="nucleotide sequence ID" value="NZ_FUZK01000001.1"/>
</dbReference>
<organism evidence="2 3">
    <name type="scientific">Acholeplasma oculi</name>
    <dbReference type="NCBI Taxonomy" id="35623"/>
    <lineage>
        <taxon>Bacteria</taxon>
        <taxon>Bacillati</taxon>
        <taxon>Mycoplasmatota</taxon>
        <taxon>Mollicutes</taxon>
        <taxon>Acholeplasmatales</taxon>
        <taxon>Acholeplasmataceae</taxon>
        <taxon>Acholeplasma</taxon>
    </lineage>
</organism>
<dbReference type="OrthoDB" id="9785698at2"/>
<reference evidence="3" key="1">
    <citation type="submission" date="2014-05" db="EMBL/GenBank/DDBJ databases">
        <authorList>
            <person name="Kube M."/>
        </authorList>
    </citation>
    <scope>NUCLEOTIDE SEQUENCE [LARGE SCALE GENOMIC DNA]</scope>
</reference>
<dbReference type="PROSITE" id="PS51819">
    <property type="entry name" value="VOC"/>
    <property type="match status" value="2"/>
</dbReference>
<feature type="domain" description="VOC" evidence="1">
    <location>
        <begin position="6"/>
        <end position="132"/>
    </location>
</feature>
<keyword evidence="3" id="KW-1185">Reference proteome</keyword>
<gene>
    <name evidence="2" type="ORF">Aocu_07020</name>
</gene>
<dbReference type="PANTHER" id="PTHR36110">
    <property type="entry name" value="RING-CLEAVING DIOXYGENASE MHQE-RELATED"/>
    <property type="match status" value="1"/>
</dbReference>
<dbReference type="InterPro" id="IPR052537">
    <property type="entry name" value="Extradiol_RC_dioxygenase"/>
</dbReference>
<dbReference type="PATRIC" id="fig|35623.3.peg.702"/>
<dbReference type="InParanoid" id="A0A061AA46"/>
<evidence type="ECO:0000313" key="3">
    <source>
        <dbReference type="Proteomes" id="UP000032434"/>
    </source>
</evidence>
<dbReference type="InterPro" id="IPR029068">
    <property type="entry name" value="Glyas_Bleomycin-R_OHBP_Dase"/>
</dbReference>
<keyword evidence="2" id="KW-0560">Oxidoreductase</keyword>
<evidence type="ECO:0000259" key="1">
    <source>
        <dbReference type="PROSITE" id="PS51819"/>
    </source>
</evidence>
<dbReference type="EMBL" id="LK028559">
    <property type="protein sequence ID" value="CDR30775.1"/>
    <property type="molecule type" value="Genomic_DNA"/>
</dbReference>
<accession>A0A061AA46</accession>
<dbReference type="InterPro" id="IPR004360">
    <property type="entry name" value="Glyas_Fos-R_dOase_dom"/>
</dbReference>
<dbReference type="AlphaFoldDB" id="A0A061AA46"/>
<keyword evidence="2" id="KW-0223">Dioxygenase</keyword>
<feature type="domain" description="VOC" evidence="1">
    <location>
        <begin position="157"/>
        <end position="276"/>
    </location>
</feature>
<dbReference type="Pfam" id="PF00903">
    <property type="entry name" value="Glyoxalase"/>
    <property type="match status" value="1"/>
</dbReference>
<evidence type="ECO:0000313" key="2">
    <source>
        <dbReference type="EMBL" id="CDR30775.1"/>
    </source>
</evidence>
<sequence>MHDIIGIHHITAITSSAPKIYQFFTDILGIRLVKKTVNQDDIDTYHLFFSDDLGSPGTDMTFFDFKGIQPAYHANNEVSRSGFRVLNDEALAYWIKRLNHFNVKHEGIKTLFGRKYINFYDFDQQPYAIFSDENLEGVKPGVPWLKGPVPNEFAIYGLGPVFLRVNQLEYIKNILESVLQFKWIEKNGSFHLFETGLGGNGASIIVEENLILPNSRQGFGGVHHIAFRVPNKASIHYWEDLLSDMGYTHSGYVDRFYFESLYTRLYPGILFEFATEGPGFINDEETYENLGETLALPPRFKQNRAYVESVVKQFDTVRSNKTYRKEYL</sequence>
<dbReference type="HOGENOM" id="CLU_057821_2_0_14"/>
<dbReference type="Proteomes" id="UP000032434">
    <property type="component" value="Chromosome 1"/>
</dbReference>
<dbReference type="GO" id="GO:0051213">
    <property type="term" value="F:dioxygenase activity"/>
    <property type="evidence" value="ECO:0007669"/>
    <property type="project" value="UniProtKB-KW"/>
</dbReference>
<dbReference type="KEGG" id="aoc:Aocu_07020"/>
<dbReference type="Gene3D" id="3.10.180.10">
    <property type="entry name" value="2,3-Dihydroxybiphenyl 1,2-Dioxygenase, domain 1"/>
    <property type="match status" value="2"/>
</dbReference>
<dbReference type="PANTHER" id="PTHR36110:SF3">
    <property type="entry name" value="VOC DOMAIN-CONTAINING PROTEIN"/>
    <property type="match status" value="1"/>
</dbReference>
<protein>
    <submittedName>
        <fullName evidence="2">Glyoxalase/Bleomycin resistance protein/Dioxygenase superfamily protein</fullName>
    </submittedName>
</protein>